<dbReference type="PANTHER" id="PTHR34107">
    <property type="entry name" value="SLL0198 PROTEIN-RELATED"/>
    <property type="match status" value="1"/>
</dbReference>
<sequence>MFRDLPFKIELTRFGKILMSPASNQHGRIQGRLAGMLWSRHPEGEVIAECSIQTGDGVKVADVAWASSAFLEEFANLTPYPKAPELCAEIVSPSNSKAEIAEKVSLYLETGAQEVWVIYEDRHLEIFSHRGAEADVASSLF</sequence>
<dbReference type="AlphaFoldDB" id="W9VBD5"/>
<dbReference type="PATRIC" id="fig|1249627.3.peg.2979"/>
<feature type="domain" description="Putative restriction endonuclease" evidence="1">
    <location>
        <begin position="6"/>
        <end position="130"/>
    </location>
</feature>
<dbReference type="Proteomes" id="UP000019460">
    <property type="component" value="Unassembled WGS sequence"/>
</dbReference>
<evidence type="ECO:0000313" key="2">
    <source>
        <dbReference type="EMBL" id="EXJ14276.1"/>
    </source>
</evidence>
<evidence type="ECO:0000313" key="3">
    <source>
        <dbReference type="Proteomes" id="UP000019460"/>
    </source>
</evidence>
<evidence type="ECO:0000259" key="1">
    <source>
        <dbReference type="Pfam" id="PF05685"/>
    </source>
</evidence>
<dbReference type="InterPro" id="IPR008538">
    <property type="entry name" value="Uma2"/>
</dbReference>
<dbReference type="PANTHER" id="PTHR34107:SF4">
    <property type="entry name" value="SLL1222 PROTEIN"/>
    <property type="match status" value="1"/>
</dbReference>
<proteinExistence type="predicted"/>
<dbReference type="eggNOG" id="COG4636">
    <property type="taxonomic scope" value="Bacteria"/>
</dbReference>
<accession>W9VBD5</accession>
<reference evidence="2 3" key="1">
    <citation type="submission" date="2012-11" db="EMBL/GenBank/DDBJ databases">
        <title>Genome assembly of Thiorhodococcus sp. AK35.</title>
        <authorList>
            <person name="Nupur N."/>
            <person name="Khatri I."/>
            <person name="Subramanian S."/>
            <person name="Pinnaka A."/>
        </authorList>
    </citation>
    <scope>NUCLEOTIDE SEQUENCE [LARGE SCALE GENOMIC DNA]</scope>
    <source>
        <strain evidence="2 3">AK35</strain>
    </source>
</reference>
<dbReference type="Pfam" id="PF05685">
    <property type="entry name" value="Uma2"/>
    <property type="match status" value="1"/>
</dbReference>
<dbReference type="STRING" id="1249627.D779_2814"/>
<organism evidence="2 3">
    <name type="scientific">Imhoffiella purpurea</name>
    <dbReference type="NCBI Taxonomy" id="1249627"/>
    <lineage>
        <taxon>Bacteria</taxon>
        <taxon>Pseudomonadati</taxon>
        <taxon>Pseudomonadota</taxon>
        <taxon>Gammaproteobacteria</taxon>
        <taxon>Chromatiales</taxon>
        <taxon>Chromatiaceae</taxon>
        <taxon>Imhoffiella</taxon>
    </lineage>
</organism>
<dbReference type="EMBL" id="AONC01000044">
    <property type="protein sequence ID" value="EXJ14276.1"/>
    <property type="molecule type" value="Genomic_DNA"/>
</dbReference>
<gene>
    <name evidence="2" type="ORF">D779_2814</name>
</gene>
<name>W9VBD5_9GAMM</name>
<dbReference type="SUPFAM" id="SSF52980">
    <property type="entry name" value="Restriction endonuclease-like"/>
    <property type="match status" value="1"/>
</dbReference>
<protein>
    <recommendedName>
        <fullName evidence="1">Putative restriction endonuclease domain-containing protein</fullName>
    </recommendedName>
</protein>
<dbReference type="RefSeq" id="WP_232424200.1">
    <property type="nucleotide sequence ID" value="NZ_AONC01000044.1"/>
</dbReference>
<dbReference type="Gene3D" id="3.90.1570.10">
    <property type="entry name" value="tt1808, chain A"/>
    <property type="match status" value="1"/>
</dbReference>
<keyword evidence="3" id="KW-1185">Reference proteome</keyword>
<dbReference type="InterPro" id="IPR012296">
    <property type="entry name" value="Nuclease_put_TT1808"/>
</dbReference>
<dbReference type="InterPro" id="IPR011335">
    <property type="entry name" value="Restrct_endonuc-II-like"/>
</dbReference>
<dbReference type="CDD" id="cd06260">
    <property type="entry name" value="DUF820-like"/>
    <property type="match status" value="1"/>
</dbReference>
<comment type="caution">
    <text evidence="2">The sequence shown here is derived from an EMBL/GenBank/DDBJ whole genome shotgun (WGS) entry which is preliminary data.</text>
</comment>